<evidence type="ECO:0000313" key="2">
    <source>
        <dbReference type="EMBL" id="MCR1822068.1"/>
    </source>
</evidence>
<accession>A0A9X2M9H2</accession>
<dbReference type="EMBL" id="JANKBY010000033">
    <property type="protein sequence ID" value="MCR1822068.1"/>
    <property type="molecule type" value="Genomic_DNA"/>
</dbReference>
<sequence>MARSKLIKDFISSNMDIDTALQNLMVILYCLDNERLVNWVSKELSGYDTDDELPEYRKLQGIVRASFIVGYVEYSKRQFGIAHLDEQMQENLLNTHIYSSISTLIEMKDKEVCIGKPIPPEFYGILQESTNAHITNASVDVDLGMVNDIISKVKTKILETLLFLEKEFGNLDDLDIDISIKTEEELKNIVQKIQVNLYDNSITIGDNNKIKSSNMITNK</sequence>
<feature type="domain" description="AbiTii" evidence="1">
    <location>
        <begin position="5"/>
        <end position="179"/>
    </location>
</feature>
<evidence type="ECO:0000259" key="1">
    <source>
        <dbReference type="Pfam" id="PF18864"/>
    </source>
</evidence>
<name>A0A9X2M9H2_9FIRM</name>
<dbReference type="Proteomes" id="UP001140817">
    <property type="component" value="Unassembled WGS sequence"/>
</dbReference>
<dbReference type="AlphaFoldDB" id="A0A9X2M9H2"/>
<dbReference type="Pfam" id="PF18864">
    <property type="entry name" value="AbiTii"/>
    <property type="match status" value="1"/>
</dbReference>
<evidence type="ECO:0000313" key="3">
    <source>
        <dbReference type="Proteomes" id="UP001140817"/>
    </source>
</evidence>
<gene>
    <name evidence="2" type="ORF">NSA58_04640</name>
</gene>
<organism evidence="2 3">
    <name type="scientific">Terrisporobacter muris</name>
    <dbReference type="NCBI Taxonomy" id="2963284"/>
    <lineage>
        <taxon>Bacteria</taxon>
        <taxon>Bacillati</taxon>
        <taxon>Bacillota</taxon>
        <taxon>Clostridia</taxon>
        <taxon>Peptostreptococcales</taxon>
        <taxon>Peptostreptococcaceae</taxon>
        <taxon>Terrisporobacter</taxon>
    </lineage>
</organism>
<reference evidence="2" key="1">
    <citation type="submission" date="2022-07" db="EMBL/GenBank/DDBJ databases">
        <title>Enhanced cultured diversity of the mouse gut microbiota enables custom-made synthetic communities.</title>
        <authorList>
            <person name="Afrizal A."/>
        </authorList>
    </citation>
    <scope>NUCLEOTIDE SEQUENCE</scope>
    <source>
        <strain evidence="2">DSM 29186</strain>
    </source>
</reference>
<comment type="caution">
    <text evidence="2">The sequence shown here is derived from an EMBL/GenBank/DDBJ whole genome shotgun (WGS) entry which is preliminary data.</text>
</comment>
<proteinExistence type="predicted"/>
<dbReference type="RefSeq" id="WP_257560181.1">
    <property type="nucleotide sequence ID" value="NZ_JANKBY010000033.1"/>
</dbReference>
<keyword evidence="3" id="KW-1185">Reference proteome</keyword>
<dbReference type="InterPro" id="IPR041304">
    <property type="entry name" value="AbiTii"/>
</dbReference>
<protein>
    <recommendedName>
        <fullName evidence="1">AbiTii domain-containing protein</fullName>
    </recommendedName>
</protein>